<keyword evidence="3" id="KW-0813">Transport</keyword>
<evidence type="ECO:0000256" key="5">
    <source>
        <dbReference type="SAM" id="Phobius"/>
    </source>
</evidence>
<evidence type="ECO:0000256" key="4">
    <source>
        <dbReference type="ARBA" id="ARBA00022729"/>
    </source>
</evidence>
<name>A0ABP7HX74_9ACTN</name>
<comment type="caution">
    <text evidence="8">The sequence shown here is derived from an EMBL/GenBank/DDBJ whole genome shotgun (WGS) entry which is preliminary data.</text>
</comment>
<accession>A0ABP7HX74</accession>
<sequence>MGLALVAGLVAGSSLAAPAHATPAHTLTALPHEAPALAAPPSPGPSQGKRVFTVGIQSDVDSVNPFTGIVVEAYEVWGLMYDTLIGYSAKDFTPVPGLAESWTEATDKKSWTYKIRSGVKWTDGKPLTARDAAYTFNRIINGEYEQTNYGNYVTNITKAEAPDDTTLILHVKRPTPIMTRLAVPILPEHIWKDIDAKKVKSFSNEPSGAPIVGSGPFTLIERKKGQFIRMAANPGYWRGAPKIDELVYRVFTNSDAQAQALTRGEIDYAFDLQANVFKSLKNRPGITTRASKYSGFNEIGFNNGAALADGTPIGDGHPALKDKQVRLAISSAIDRKTLVNRVLDGNGEPGTTAVPPIYANLHYEPPVKQDFDPAKAGQLLDAAGYTKGSDGMREKDGKKLSLRLFTRQESQESQNTGEFVKGWLKDVGIDVKVKVVSEDALTEIIGRGEFDMYEWGWVVEPDPDYQLSVFTCGKRSYKDGNAIYADLSDSFYCNPAYDKLYEAQSGETDPAKRAEMVKQMQQMVYEDAAYAITYYYDDNVAYRSDRWTGFVPQPDPDGSVLFQYGTYSYLNLQPVAAARKDAASSGSNTGLLVGIGAGVVLLGAAAVLVFSRRRRTATADERE</sequence>
<dbReference type="PANTHER" id="PTHR30290">
    <property type="entry name" value="PERIPLASMIC BINDING COMPONENT OF ABC TRANSPORTER"/>
    <property type="match status" value="1"/>
</dbReference>
<dbReference type="InterPro" id="IPR039424">
    <property type="entry name" value="SBP_5"/>
</dbReference>
<gene>
    <name evidence="8" type="ORF">GCM10022226_24610</name>
</gene>
<dbReference type="SUPFAM" id="SSF53850">
    <property type="entry name" value="Periplasmic binding protein-like II"/>
    <property type="match status" value="1"/>
</dbReference>
<comment type="similarity">
    <text evidence="2">Belongs to the bacterial solute-binding protein 5 family.</text>
</comment>
<evidence type="ECO:0000313" key="8">
    <source>
        <dbReference type="EMBL" id="GAA3803901.1"/>
    </source>
</evidence>
<keyword evidence="5" id="KW-0812">Transmembrane</keyword>
<feature type="chain" id="PRO_5046615156" evidence="6">
    <location>
        <begin position="22"/>
        <end position="623"/>
    </location>
</feature>
<protein>
    <submittedName>
        <fullName evidence="8">ABC transporter substrate-binding protein</fullName>
    </submittedName>
</protein>
<evidence type="ECO:0000256" key="2">
    <source>
        <dbReference type="ARBA" id="ARBA00005695"/>
    </source>
</evidence>
<comment type="subcellular location">
    <subcellularLocation>
        <location evidence="1">Cell envelope</location>
    </subcellularLocation>
</comment>
<keyword evidence="4 6" id="KW-0732">Signal</keyword>
<dbReference type="Gene3D" id="3.40.190.10">
    <property type="entry name" value="Periplasmic binding protein-like II"/>
    <property type="match status" value="1"/>
</dbReference>
<reference evidence="9" key="1">
    <citation type="journal article" date="2019" name="Int. J. Syst. Evol. Microbiol.">
        <title>The Global Catalogue of Microorganisms (GCM) 10K type strain sequencing project: providing services to taxonomists for standard genome sequencing and annotation.</title>
        <authorList>
            <consortium name="The Broad Institute Genomics Platform"/>
            <consortium name="The Broad Institute Genome Sequencing Center for Infectious Disease"/>
            <person name="Wu L."/>
            <person name="Ma J."/>
        </authorList>
    </citation>
    <scope>NUCLEOTIDE SEQUENCE [LARGE SCALE GENOMIC DNA]</scope>
    <source>
        <strain evidence="9">JCM 16908</strain>
    </source>
</reference>
<keyword evidence="9" id="KW-1185">Reference proteome</keyword>
<keyword evidence="5" id="KW-1133">Transmembrane helix</keyword>
<dbReference type="InterPro" id="IPR030678">
    <property type="entry name" value="Peptide/Ni-bd"/>
</dbReference>
<feature type="domain" description="Solute-binding protein family 5" evidence="7">
    <location>
        <begin position="93"/>
        <end position="474"/>
    </location>
</feature>
<evidence type="ECO:0000313" key="9">
    <source>
        <dbReference type="Proteomes" id="UP001500888"/>
    </source>
</evidence>
<dbReference type="Gene3D" id="3.10.105.10">
    <property type="entry name" value="Dipeptide-binding Protein, Domain 3"/>
    <property type="match status" value="1"/>
</dbReference>
<evidence type="ECO:0000259" key="7">
    <source>
        <dbReference type="Pfam" id="PF00496"/>
    </source>
</evidence>
<keyword evidence="5" id="KW-0472">Membrane</keyword>
<feature type="transmembrane region" description="Helical" evidence="5">
    <location>
        <begin position="590"/>
        <end position="610"/>
    </location>
</feature>
<dbReference type="Pfam" id="PF00496">
    <property type="entry name" value="SBP_bac_5"/>
    <property type="match status" value="1"/>
</dbReference>
<dbReference type="PIRSF" id="PIRSF002741">
    <property type="entry name" value="MppA"/>
    <property type="match status" value="1"/>
</dbReference>
<dbReference type="Proteomes" id="UP001500888">
    <property type="component" value="Unassembled WGS sequence"/>
</dbReference>
<organism evidence="8 9">
    <name type="scientific">Sphaerisporangium flaviroseum</name>
    <dbReference type="NCBI Taxonomy" id="509199"/>
    <lineage>
        <taxon>Bacteria</taxon>
        <taxon>Bacillati</taxon>
        <taxon>Actinomycetota</taxon>
        <taxon>Actinomycetes</taxon>
        <taxon>Streptosporangiales</taxon>
        <taxon>Streptosporangiaceae</taxon>
        <taxon>Sphaerisporangium</taxon>
    </lineage>
</organism>
<dbReference type="PANTHER" id="PTHR30290:SF10">
    <property type="entry name" value="PERIPLASMIC OLIGOPEPTIDE-BINDING PROTEIN-RELATED"/>
    <property type="match status" value="1"/>
</dbReference>
<dbReference type="InterPro" id="IPR000914">
    <property type="entry name" value="SBP_5_dom"/>
</dbReference>
<proteinExistence type="inferred from homology"/>
<dbReference type="CDD" id="cd00995">
    <property type="entry name" value="PBP2_NikA_DppA_OppA_like"/>
    <property type="match status" value="1"/>
</dbReference>
<evidence type="ECO:0000256" key="3">
    <source>
        <dbReference type="ARBA" id="ARBA00022448"/>
    </source>
</evidence>
<dbReference type="EMBL" id="BAAAZR010000004">
    <property type="protein sequence ID" value="GAA3803901.1"/>
    <property type="molecule type" value="Genomic_DNA"/>
</dbReference>
<evidence type="ECO:0000256" key="6">
    <source>
        <dbReference type="SAM" id="SignalP"/>
    </source>
</evidence>
<evidence type="ECO:0000256" key="1">
    <source>
        <dbReference type="ARBA" id="ARBA00004196"/>
    </source>
</evidence>
<dbReference type="RefSeq" id="WP_344938053.1">
    <property type="nucleotide sequence ID" value="NZ_BAAAZR010000004.1"/>
</dbReference>
<feature type="signal peptide" evidence="6">
    <location>
        <begin position="1"/>
        <end position="21"/>
    </location>
</feature>